<comment type="similarity">
    <text evidence="8">Belongs to the Bfd family.</text>
</comment>
<dbReference type="OrthoDB" id="9815350at2"/>
<feature type="compositionally biased region" description="Low complexity" evidence="9">
    <location>
        <begin position="61"/>
        <end position="85"/>
    </location>
</feature>
<dbReference type="InterPro" id="IPR041854">
    <property type="entry name" value="BFD-like_2Fe2S-bd_dom_sf"/>
</dbReference>
<sequence length="144" mass="14823">MYVCLCNGVTENDVHMSIAAGAGSTRDIRAACGMKPGCGVCTKRLFALLSEHRATNDPLKVTTGAAPAATPAVPRPSEPFSAEPFPSEPFPSEPFSAEPFPSEPFQPESFPSGPGRVPALPGAPGLPVALGLPRIPGARQETAA</sequence>
<feature type="domain" description="BFD-like [2Fe-2S]-binding" evidence="10">
    <location>
        <begin position="2"/>
        <end position="51"/>
    </location>
</feature>
<dbReference type="GO" id="GO:0051537">
    <property type="term" value="F:2 iron, 2 sulfur cluster binding"/>
    <property type="evidence" value="ECO:0007669"/>
    <property type="project" value="UniProtKB-KW"/>
</dbReference>
<keyword evidence="2" id="KW-0001">2Fe-2S</keyword>
<reference evidence="12" key="1">
    <citation type="submission" date="2016-10" db="EMBL/GenBank/DDBJ databases">
        <authorList>
            <person name="Varghese N."/>
            <person name="Submissions S."/>
        </authorList>
    </citation>
    <scope>NUCLEOTIDE SEQUENCE [LARGE SCALE GENOMIC DNA]</scope>
    <source>
        <strain evidence="12">DSM 43163</strain>
    </source>
</reference>
<evidence type="ECO:0000313" key="12">
    <source>
        <dbReference type="Proteomes" id="UP000236723"/>
    </source>
</evidence>
<feature type="region of interest" description="Disordered" evidence="9">
    <location>
        <begin position="59"/>
        <end position="144"/>
    </location>
</feature>
<evidence type="ECO:0000256" key="2">
    <source>
        <dbReference type="ARBA" id="ARBA00022714"/>
    </source>
</evidence>
<keyword evidence="5" id="KW-0408">Iron</keyword>
<dbReference type="AlphaFoldDB" id="A0A1H6DZN3"/>
<evidence type="ECO:0000256" key="7">
    <source>
        <dbReference type="ARBA" id="ARBA00039386"/>
    </source>
</evidence>
<dbReference type="EMBL" id="FNVO01000027">
    <property type="protein sequence ID" value="SEG90800.1"/>
    <property type="molecule type" value="Genomic_DNA"/>
</dbReference>
<dbReference type="InterPro" id="IPR052371">
    <property type="entry name" value="BFD-associated_ferredoxin"/>
</dbReference>
<evidence type="ECO:0000256" key="3">
    <source>
        <dbReference type="ARBA" id="ARBA00022723"/>
    </source>
</evidence>
<evidence type="ECO:0000256" key="1">
    <source>
        <dbReference type="ARBA" id="ARBA00022448"/>
    </source>
</evidence>
<dbReference type="InterPro" id="IPR007419">
    <property type="entry name" value="BFD-like_2Fe2S-bd_dom"/>
</dbReference>
<dbReference type="PANTHER" id="PTHR37424:SF1">
    <property type="entry name" value="BACTERIOFERRITIN-ASSOCIATED FERREDOXIN"/>
    <property type="match status" value="1"/>
</dbReference>
<keyword evidence="4" id="KW-0249">Electron transport</keyword>
<evidence type="ECO:0000259" key="10">
    <source>
        <dbReference type="Pfam" id="PF04324"/>
    </source>
</evidence>
<evidence type="ECO:0000256" key="8">
    <source>
        <dbReference type="ARBA" id="ARBA00046332"/>
    </source>
</evidence>
<name>A0A1H6DZN3_9ACTN</name>
<accession>A0A1H6DZN3</accession>
<gene>
    <name evidence="11" type="ORF">SAMN04489712_12742</name>
</gene>
<dbReference type="Gene3D" id="1.10.10.1100">
    <property type="entry name" value="BFD-like [2Fe-2S]-binding domain"/>
    <property type="match status" value="1"/>
</dbReference>
<feature type="compositionally biased region" description="Low complexity" evidence="9">
    <location>
        <begin position="93"/>
        <end position="134"/>
    </location>
</feature>
<dbReference type="GO" id="GO:0046872">
    <property type="term" value="F:metal ion binding"/>
    <property type="evidence" value="ECO:0007669"/>
    <property type="project" value="UniProtKB-KW"/>
</dbReference>
<evidence type="ECO:0000256" key="9">
    <source>
        <dbReference type="SAM" id="MobiDB-lite"/>
    </source>
</evidence>
<evidence type="ECO:0000256" key="4">
    <source>
        <dbReference type="ARBA" id="ARBA00022982"/>
    </source>
</evidence>
<keyword evidence="1" id="KW-0813">Transport</keyword>
<organism evidence="11 12">
    <name type="scientific">Thermomonospora echinospora</name>
    <dbReference type="NCBI Taxonomy" id="1992"/>
    <lineage>
        <taxon>Bacteria</taxon>
        <taxon>Bacillati</taxon>
        <taxon>Actinomycetota</taxon>
        <taxon>Actinomycetes</taxon>
        <taxon>Streptosporangiales</taxon>
        <taxon>Thermomonosporaceae</taxon>
        <taxon>Thermomonospora</taxon>
    </lineage>
</organism>
<keyword evidence="12" id="KW-1185">Reference proteome</keyword>
<dbReference type="Pfam" id="PF04324">
    <property type="entry name" value="Fer2_BFD"/>
    <property type="match status" value="1"/>
</dbReference>
<proteinExistence type="inferred from homology"/>
<dbReference type="PANTHER" id="PTHR37424">
    <property type="entry name" value="BACTERIOFERRITIN-ASSOCIATED FERREDOXIN"/>
    <property type="match status" value="1"/>
</dbReference>
<keyword evidence="6" id="KW-0411">Iron-sulfur</keyword>
<keyword evidence="3" id="KW-0479">Metal-binding</keyword>
<protein>
    <recommendedName>
        <fullName evidence="7">Bacterioferritin-associated ferredoxin</fullName>
    </recommendedName>
</protein>
<evidence type="ECO:0000313" key="11">
    <source>
        <dbReference type="EMBL" id="SEG90800.1"/>
    </source>
</evidence>
<dbReference type="Proteomes" id="UP000236723">
    <property type="component" value="Unassembled WGS sequence"/>
</dbReference>
<evidence type="ECO:0000256" key="6">
    <source>
        <dbReference type="ARBA" id="ARBA00023014"/>
    </source>
</evidence>
<evidence type="ECO:0000256" key="5">
    <source>
        <dbReference type="ARBA" id="ARBA00023004"/>
    </source>
</evidence>